<dbReference type="Proteomes" id="UP001642540">
    <property type="component" value="Unassembled WGS sequence"/>
</dbReference>
<keyword evidence="2" id="KW-0963">Cytoplasm</keyword>
<evidence type="ECO:0000256" key="4">
    <source>
        <dbReference type="ARBA" id="ARBA00022737"/>
    </source>
</evidence>
<dbReference type="EMBL" id="CAXLJM020000148">
    <property type="protein sequence ID" value="CAL8142005.1"/>
    <property type="molecule type" value="Genomic_DNA"/>
</dbReference>
<feature type="region of interest" description="Disordered" evidence="5">
    <location>
        <begin position="1089"/>
        <end position="1128"/>
    </location>
</feature>
<keyword evidence="4" id="KW-0677">Repeat</keyword>
<gene>
    <name evidence="6" type="ORF">ODALV1_LOCUS28921</name>
</gene>
<feature type="region of interest" description="Disordered" evidence="5">
    <location>
        <begin position="754"/>
        <end position="791"/>
    </location>
</feature>
<dbReference type="InterPro" id="IPR032675">
    <property type="entry name" value="LRR_dom_sf"/>
</dbReference>
<organism evidence="6 7">
    <name type="scientific">Orchesella dallaii</name>
    <dbReference type="NCBI Taxonomy" id="48710"/>
    <lineage>
        <taxon>Eukaryota</taxon>
        <taxon>Metazoa</taxon>
        <taxon>Ecdysozoa</taxon>
        <taxon>Arthropoda</taxon>
        <taxon>Hexapoda</taxon>
        <taxon>Collembola</taxon>
        <taxon>Entomobryomorpha</taxon>
        <taxon>Entomobryoidea</taxon>
        <taxon>Orchesellidae</taxon>
        <taxon>Orchesellinae</taxon>
        <taxon>Orchesella</taxon>
    </lineage>
</organism>
<feature type="region of interest" description="Disordered" evidence="5">
    <location>
        <begin position="981"/>
        <end position="1009"/>
    </location>
</feature>
<evidence type="ECO:0000256" key="2">
    <source>
        <dbReference type="ARBA" id="ARBA00022490"/>
    </source>
</evidence>
<feature type="region of interest" description="Disordered" evidence="5">
    <location>
        <begin position="675"/>
        <end position="721"/>
    </location>
</feature>
<evidence type="ECO:0000313" key="7">
    <source>
        <dbReference type="Proteomes" id="UP001642540"/>
    </source>
</evidence>
<dbReference type="Pfam" id="PF13855">
    <property type="entry name" value="LRR_8"/>
    <property type="match status" value="1"/>
</dbReference>
<feature type="compositionally biased region" description="Low complexity" evidence="5">
    <location>
        <begin position="535"/>
        <end position="553"/>
    </location>
</feature>
<name>A0ABP1S2S7_9HEXA</name>
<dbReference type="PANTHER" id="PTHR15454">
    <property type="entry name" value="NISCHARIN RELATED"/>
    <property type="match status" value="1"/>
</dbReference>
<feature type="compositionally biased region" description="Acidic residues" evidence="5">
    <location>
        <begin position="1091"/>
        <end position="1105"/>
    </location>
</feature>
<comment type="subcellular location">
    <subcellularLocation>
        <location evidence="1">Cytoplasm</location>
    </subcellularLocation>
</comment>
<evidence type="ECO:0008006" key="8">
    <source>
        <dbReference type="Google" id="ProtNLM"/>
    </source>
</evidence>
<feature type="compositionally biased region" description="Low complexity" evidence="5">
    <location>
        <begin position="147"/>
        <end position="163"/>
    </location>
</feature>
<feature type="compositionally biased region" description="Low complexity" evidence="5">
    <location>
        <begin position="693"/>
        <end position="713"/>
    </location>
</feature>
<evidence type="ECO:0000256" key="1">
    <source>
        <dbReference type="ARBA" id="ARBA00004496"/>
    </source>
</evidence>
<evidence type="ECO:0000256" key="5">
    <source>
        <dbReference type="SAM" id="MobiDB-lite"/>
    </source>
</evidence>
<feature type="region of interest" description="Disordered" evidence="5">
    <location>
        <begin position="1032"/>
        <end position="1068"/>
    </location>
</feature>
<proteinExistence type="predicted"/>
<dbReference type="PANTHER" id="PTHR15454:SF69">
    <property type="entry name" value="SERINE_THREONINE-PROTEIN KINASE 11-INTERACTING PROTEIN"/>
    <property type="match status" value="1"/>
</dbReference>
<feature type="compositionally biased region" description="Low complexity" evidence="5">
    <location>
        <begin position="1053"/>
        <end position="1062"/>
    </location>
</feature>
<feature type="compositionally biased region" description="Low complexity" evidence="5">
    <location>
        <begin position="761"/>
        <end position="779"/>
    </location>
</feature>
<dbReference type="PROSITE" id="PS51450">
    <property type="entry name" value="LRR"/>
    <property type="match status" value="3"/>
</dbReference>
<keyword evidence="7" id="KW-1185">Reference proteome</keyword>
<feature type="compositionally biased region" description="Low complexity" evidence="5">
    <location>
        <begin position="561"/>
        <end position="570"/>
    </location>
</feature>
<protein>
    <recommendedName>
        <fullName evidence="8">Serine/threonine-protein kinase 11-interacting protein</fullName>
    </recommendedName>
</protein>
<dbReference type="InterPro" id="IPR001611">
    <property type="entry name" value="Leu-rich_rpt"/>
</dbReference>
<comment type="caution">
    <text evidence="6">The sequence shown here is derived from an EMBL/GenBank/DDBJ whole genome shotgun (WGS) entry which is preliminary data.</text>
</comment>
<keyword evidence="3" id="KW-0433">Leucine-rich repeat</keyword>
<feature type="region of interest" description="Disordered" evidence="5">
    <location>
        <begin position="535"/>
        <end position="577"/>
    </location>
</feature>
<sequence>MDSDTGTTRQEYYYPILDTESLLFSLLKQGQWNTSRRVPAGSSQDKLTSSSGQNIIDCNCKQCSNCCSTCGHPTTKQLNSENYNKDENSRDTDFVFRSRKSFKKPGSSASLANYRNNNKLLRRALTNTSLHSLKMAQSSALLHHHSMSSTSSLSSDNSSSSSSKTRRRIVSRLAKKLRDECDRILSSSENLIIDWRMLSAAVKEINKAESRFGVEDTATTKDDAKYQDLVMFLADLFKFTPTLCITYTEAKSSDGISGTIDLRRFQNIKFLEMKKIPPRTVSNLKTIKRNLLSLKCIRCIDSIGQILTDPLMNDDSIAIDKKLSCMWPELKELDLSFNQIETIDSIAVEAFDLCPLIETINLSRNRISSIDDKFSRTMNSLSIINLSYNQLKVIPPIPPNVKVLILAHNYITSLNNSQNGSRHLEAFISQVGPYSNLEILDVSSNMITSEKSFRVLREISSLKHLSLGGNPFSYMENYRSVALTYLNKMAISRHFTLDKRRLSSHEVKYAIEQTKKCKYVPQFASASSSSSRHMSASLVMTSSQTSSRPSPISHLTSLTQSFDSNSSSLRSSRRKKPKIREITSIDFSENYDENVNPGDDESIVRVPMGRPMSSFSTSMDKSTVADDGLEQTRATIKALRDKYGADNWLLQHPGRSEVSKIICIPEKPYSTYLEYNPSRSLPTNPERRRGGRRNSCSRCEGFNNNNNMSGNNENNEKTSSDGISVVASHNSSADGSDMGSCSDVYSTNFKSKYNSSEVGHNSSSGVTGDDGNGTNNYSGASGDHDNNQSRNSIFDINSDYVDEKFPEESENCEYFRVFMLGQFHNLICFNGFLFEVDPEDSTIYNKWDLNSLISLEEEKCDSETETVEFRLRFNTMRKQMREKSFIMCAKDFTKFDKLVSPFIEKTTMEEFIEALQCTRCHAQFSKAMAHKTVKHEKGQAPREILICPDPNCQNEYLVTLDAIPLPNNECLEVDRGSFDNSGPVPIRSSTPCSVGKTLPRSLPKDRSPPLIEAIKNFASSLKSRRFITNDMSASSKQNNSLEDKSDCVSDAKTTTTTSSSETMMNTRSDSDIEVLSYESSSIEVLNKCGDSESDEVEVPEAEEVPVPEFQASKNASKGPMSESTSSGSCAESIVTQYERRMQLQPISQPFASHAMSLSVSTTSSACTSLSSFASNSTLTGGSLNSPHKSISSTIPVRYDYVDYGKADHRLQLWCELSVFKTAEERLLALVKCLIITDSGNVLGIVIFSTSKIYLYKITGIEGDKPQEWLSKLNTYDISKFARLDVLIGRHGVGVDLSGKYFAMILRDSERASSFLEYFMCEICVELETPPMVRDLSQTQKALMCPTSPLAYFGIVRFAVCDIDYSYPVSAVVLTQEDVILVTDLSWMAAKASDKVIAKHCKQLAALRQIESLENDPTLIRLICDNTKWELLFETEREKDSFLQTLKTDLQINIPSITVCSPIEP</sequence>
<reference evidence="6 7" key="1">
    <citation type="submission" date="2024-08" db="EMBL/GenBank/DDBJ databases">
        <authorList>
            <person name="Cucini C."/>
            <person name="Frati F."/>
        </authorList>
    </citation>
    <scope>NUCLEOTIDE SEQUENCE [LARGE SCALE GENOMIC DNA]</scope>
</reference>
<accession>A0ABP1S2S7</accession>
<dbReference type="Gene3D" id="3.80.10.10">
    <property type="entry name" value="Ribonuclease Inhibitor"/>
    <property type="match status" value="2"/>
</dbReference>
<dbReference type="SUPFAM" id="SSF52075">
    <property type="entry name" value="Outer arm dynein light chain 1"/>
    <property type="match status" value="1"/>
</dbReference>
<feature type="region of interest" description="Disordered" evidence="5">
    <location>
        <begin position="146"/>
        <end position="167"/>
    </location>
</feature>
<evidence type="ECO:0000256" key="3">
    <source>
        <dbReference type="ARBA" id="ARBA00022614"/>
    </source>
</evidence>
<evidence type="ECO:0000313" key="6">
    <source>
        <dbReference type="EMBL" id="CAL8142005.1"/>
    </source>
</evidence>